<keyword evidence="5" id="KW-0862">Zinc</keyword>
<dbReference type="GO" id="GO:0016787">
    <property type="term" value="F:hydrolase activity"/>
    <property type="evidence" value="ECO:0007669"/>
    <property type="project" value="UniProtKB-KW"/>
</dbReference>
<proteinExistence type="inferred from homology"/>
<feature type="chain" id="PRO_5026164409" evidence="6">
    <location>
        <begin position="17"/>
        <end position="479"/>
    </location>
</feature>
<dbReference type="GO" id="GO:0046872">
    <property type="term" value="F:metal ion binding"/>
    <property type="evidence" value="ECO:0007669"/>
    <property type="project" value="UniProtKB-KW"/>
</dbReference>
<sequence length="479" mass="51900">MQLPFLLLSLAATCLCRRGPLIVESAQEVLAPRPNELPSSDPDADQNLLSEHHDLLSLHKKLIEIESITGNEYDVGKWLAGYLESHGLTVEKQKVAEKRFNILAYPGKERKTKVLVTSHIDTVPPYWPYQVNHTTSPTTIWGRGSVDAKACVAAQTIAVLNLLSNPPSTTTLSTTSPPSLSLLFVVGEETTGDGMMHFSSSRPHDYPAVVFGEPTEGKLCAGHKGILGFAIHVRGKAAHSGYPWLGLSANNVLVEALSLLLKLENDLPSSKKFGSSTLNIGKMTGGVAANVVAESASASFAIRIAAGEPSVIKSMIQDTLSPLQHAVASRDGELEIEWTQDGYAPVNIDTDIPGFDTVTVNYGTDVPNLKGPGKRYLYGPGSIFVAHSDHEHLEVGELEKAVGDYEKIITEVLAKVDGAGEGKGKAADVVEDFWRSHEDEEESVVADFWKAHEGPEKSVVDDFWKAHETPVVSEFWRAH</sequence>
<evidence type="ECO:0000256" key="1">
    <source>
        <dbReference type="ARBA" id="ARBA00001947"/>
    </source>
</evidence>
<evidence type="ECO:0000256" key="3">
    <source>
        <dbReference type="ARBA" id="ARBA00022723"/>
    </source>
</evidence>
<dbReference type="Proteomes" id="UP000800041">
    <property type="component" value="Unassembled WGS sequence"/>
</dbReference>
<protein>
    <submittedName>
        <fullName evidence="8">Zn-dependent exopeptidase</fullName>
    </submittedName>
</protein>
<dbReference type="InterPro" id="IPR050072">
    <property type="entry name" value="Peptidase_M20A"/>
</dbReference>
<dbReference type="Pfam" id="PF07687">
    <property type="entry name" value="M20_dimer"/>
    <property type="match status" value="1"/>
</dbReference>
<evidence type="ECO:0000256" key="6">
    <source>
        <dbReference type="SAM" id="SignalP"/>
    </source>
</evidence>
<evidence type="ECO:0000256" key="4">
    <source>
        <dbReference type="ARBA" id="ARBA00022801"/>
    </source>
</evidence>
<keyword evidence="6" id="KW-0732">Signal</keyword>
<dbReference type="SUPFAM" id="SSF55031">
    <property type="entry name" value="Bacterial exopeptidase dimerisation domain"/>
    <property type="match status" value="1"/>
</dbReference>
<dbReference type="SUPFAM" id="SSF53187">
    <property type="entry name" value="Zn-dependent exopeptidases"/>
    <property type="match status" value="1"/>
</dbReference>
<accession>A0A6G1GN73</accession>
<dbReference type="Gene3D" id="3.30.70.360">
    <property type="match status" value="1"/>
</dbReference>
<keyword evidence="9" id="KW-1185">Reference proteome</keyword>
<dbReference type="Gene3D" id="3.40.630.10">
    <property type="entry name" value="Zn peptidases"/>
    <property type="match status" value="1"/>
</dbReference>
<feature type="signal peptide" evidence="6">
    <location>
        <begin position="1"/>
        <end position="16"/>
    </location>
</feature>
<evidence type="ECO:0000313" key="9">
    <source>
        <dbReference type="Proteomes" id="UP000800041"/>
    </source>
</evidence>
<dbReference type="InterPro" id="IPR036264">
    <property type="entry name" value="Bact_exopeptidase_dim_dom"/>
</dbReference>
<dbReference type="Pfam" id="PF01546">
    <property type="entry name" value="Peptidase_M20"/>
    <property type="match status" value="1"/>
</dbReference>
<evidence type="ECO:0000259" key="7">
    <source>
        <dbReference type="Pfam" id="PF07687"/>
    </source>
</evidence>
<comment type="similarity">
    <text evidence="2">Belongs to the peptidase M20A family.</text>
</comment>
<keyword evidence="3" id="KW-0479">Metal-binding</keyword>
<dbReference type="AlphaFoldDB" id="A0A6G1GN73"/>
<name>A0A6G1GN73_9PEZI</name>
<evidence type="ECO:0000256" key="5">
    <source>
        <dbReference type="ARBA" id="ARBA00022833"/>
    </source>
</evidence>
<dbReference type="PANTHER" id="PTHR43808:SF8">
    <property type="entry name" value="PEPTIDASE M20 DIMERISATION DOMAIN-CONTAINING PROTEIN"/>
    <property type="match status" value="1"/>
</dbReference>
<dbReference type="PANTHER" id="PTHR43808">
    <property type="entry name" value="ACETYLORNITHINE DEACETYLASE"/>
    <property type="match status" value="1"/>
</dbReference>
<dbReference type="EMBL" id="ML977185">
    <property type="protein sequence ID" value="KAF1982371.1"/>
    <property type="molecule type" value="Genomic_DNA"/>
</dbReference>
<reference evidence="8" key="1">
    <citation type="journal article" date="2020" name="Stud. Mycol.">
        <title>101 Dothideomycetes genomes: a test case for predicting lifestyles and emergence of pathogens.</title>
        <authorList>
            <person name="Haridas S."/>
            <person name="Albert R."/>
            <person name="Binder M."/>
            <person name="Bloem J."/>
            <person name="Labutti K."/>
            <person name="Salamov A."/>
            <person name="Andreopoulos B."/>
            <person name="Baker S."/>
            <person name="Barry K."/>
            <person name="Bills G."/>
            <person name="Bluhm B."/>
            <person name="Cannon C."/>
            <person name="Castanera R."/>
            <person name="Culley D."/>
            <person name="Daum C."/>
            <person name="Ezra D."/>
            <person name="Gonzalez J."/>
            <person name="Henrissat B."/>
            <person name="Kuo A."/>
            <person name="Liang C."/>
            <person name="Lipzen A."/>
            <person name="Lutzoni F."/>
            <person name="Magnuson J."/>
            <person name="Mondo S."/>
            <person name="Nolan M."/>
            <person name="Ohm R."/>
            <person name="Pangilinan J."/>
            <person name="Park H.-J."/>
            <person name="Ramirez L."/>
            <person name="Alfaro M."/>
            <person name="Sun H."/>
            <person name="Tritt A."/>
            <person name="Yoshinaga Y."/>
            <person name="Zwiers L.-H."/>
            <person name="Turgeon B."/>
            <person name="Goodwin S."/>
            <person name="Spatafora J."/>
            <person name="Crous P."/>
            <person name="Grigoriev I."/>
        </authorList>
    </citation>
    <scope>NUCLEOTIDE SEQUENCE</scope>
    <source>
        <strain evidence="8">CBS 113979</strain>
    </source>
</reference>
<comment type="cofactor">
    <cofactor evidence="1">
        <name>Zn(2+)</name>
        <dbReference type="ChEBI" id="CHEBI:29105"/>
    </cofactor>
</comment>
<evidence type="ECO:0000256" key="2">
    <source>
        <dbReference type="ARBA" id="ARBA00006247"/>
    </source>
</evidence>
<dbReference type="InterPro" id="IPR011650">
    <property type="entry name" value="Peptidase_M20_dimer"/>
</dbReference>
<keyword evidence="4" id="KW-0378">Hydrolase</keyword>
<dbReference type="CDD" id="cd05652">
    <property type="entry name" value="M20_ArgE_DapE-like_fungal"/>
    <property type="match status" value="1"/>
</dbReference>
<dbReference type="InterPro" id="IPR002933">
    <property type="entry name" value="Peptidase_M20"/>
</dbReference>
<dbReference type="OrthoDB" id="3064516at2759"/>
<feature type="domain" description="Peptidase M20 dimerisation" evidence="7">
    <location>
        <begin position="222"/>
        <end position="318"/>
    </location>
</feature>
<organism evidence="8 9">
    <name type="scientific">Aulographum hederae CBS 113979</name>
    <dbReference type="NCBI Taxonomy" id="1176131"/>
    <lineage>
        <taxon>Eukaryota</taxon>
        <taxon>Fungi</taxon>
        <taxon>Dikarya</taxon>
        <taxon>Ascomycota</taxon>
        <taxon>Pezizomycotina</taxon>
        <taxon>Dothideomycetes</taxon>
        <taxon>Pleosporomycetidae</taxon>
        <taxon>Aulographales</taxon>
        <taxon>Aulographaceae</taxon>
    </lineage>
</organism>
<gene>
    <name evidence="8" type="ORF">K402DRAFT_457383</name>
</gene>
<evidence type="ECO:0000313" key="8">
    <source>
        <dbReference type="EMBL" id="KAF1982371.1"/>
    </source>
</evidence>